<dbReference type="InterPro" id="IPR006166">
    <property type="entry name" value="ERCC4_domain"/>
</dbReference>
<evidence type="ECO:0000256" key="1">
    <source>
        <dbReference type="ARBA" id="ARBA00022722"/>
    </source>
</evidence>
<proteinExistence type="predicted"/>
<gene>
    <name evidence="8" type="ORF">GWK48_05565</name>
</gene>
<evidence type="ECO:0000259" key="7">
    <source>
        <dbReference type="SMART" id="SM00891"/>
    </source>
</evidence>
<name>A0A6N0NSU3_9CREN</name>
<dbReference type="OrthoDB" id="121419at2157"/>
<dbReference type="Gene3D" id="1.10.150.20">
    <property type="entry name" value="5' to 3' exonuclease, C-terminal subdomain"/>
    <property type="match status" value="1"/>
</dbReference>
<dbReference type="Pfam" id="PF02732">
    <property type="entry name" value="ERCC4"/>
    <property type="match status" value="1"/>
</dbReference>
<evidence type="ECO:0000256" key="3">
    <source>
        <dbReference type="ARBA" id="ARBA00022763"/>
    </source>
</evidence>
<dbReference type="RefSeq" id="WP_174630358.1">
    <property type="nucleotide sequence ID" value="NZ_CP049074.1"/>
</dbReference>
<keyword evidence="2" id="KW-0255">Endonuclease</keyword>
<dbReference type="InterPro" id="IPR011335">
    <property type="entry name" value="Restrct_endonuc-II-like"/>
</dbReference>
<dbReference type="Gene3D" id="3.40.50.10130">
    <property type="match status" value="1"/>
</dbReference>
<dbReference type="PANTHER" id="PTHR10150:SF0">
    <property type="entry name" value="DNA REPAIR ENDONUCLEASE XPF"/>
    <property type="match status" value="1"/>
</dbReference>
<evidence type="ECO:0000313" key="8">
    <source>
        <dbReference type="EMBL" id="QKQ99913.1"/>
    </source>
</evidence>
<dbReference type="KEGG" id="mten:GWK48_05565"/>
<sequence length="233" mass="26329">MLRIYVDTREAQSGIPDLLRENGVTVFFQQLSVGDYVIAQDVVIERKNVFDLLSSIFDKRFFDQLARLKTTYLNTFLLIEGSLEAVRSVTEKWKILNSALVSAAIDYDAKIIYSANKKDSADVILSIIKRYQNGTNNKGPIVLHDKPKFETIDQIQLYVVESLPRVGGKTAVKLLTEFNTIKDLCNSSVADIEKAIGSRKTAELIYKIFNTPYSTRQSNKISSLSEFIDNDKT</sequence>
<evidence type="ECO:0000256" key="4">
    <source>
        <dbReference type="ARBA" id="ARBA00022801"/>
    </source>
</evidence>
<evidence type="ECO:0000256" key="2">
    <source>
        <dbReference type="ARBA" id="ARBA00022759"/>
    </source>
</evidence>
<keyword evidence="3" id="KW-0227">DNA damage</keyword>
<dbReference type="SUPFAM" id="SSF47781">
    <property type="entry name" value="RuvA domain 2-like"/>
    <property type="match status" value="1"/>
</dbReference>
<protein>
    <submittedName>
        <fullName evidence="8">Multidrug MFS transporter</fullName>
    </submittedName>
</protein>
<dbReference type="InterPro" id="IPR053651">
    <property type="entry name" value="DNA_repair_endonuclease"/>
</dbReference>
<keyword evidence="5" id="KW-0238">DNA-binding</keyword>
<dbReference type="GO" id="GO:0000014">
    <property type="term" value="F:single-stranded DNA endodeoxyribonuclease activity"/>
    <property type="evidence" value="ECO:0007669"/>
    <property type="project" value="TreeGrafter"/>
</dbReference>
<keyword evidence="4" id="KW-0378">Hydrolase</keyword>
<evidence type="ECO:0000256" key="6">
    <source>
        <dbReference type="ARBA" id="ARBA00023204"/>
    </source>
</evidence>
<reference evidence="8 9" key="1">
    <citation type="submission" date="2020-02" db="EMBL/GenBank/DDBJ databases">
        <title>Comparative genome analysis reveals the metabolism and evolution of the thermophilic archaeal genus Metallosphaera.</title>
        <authorList>
            <person name="Jiang C."/>
        </authorList>
    </citation>
    <scope>NUCLEOTIDE SEQUENCE [LARGE SCALE GENOMIC DNA]</scope>
    <source>
        <strain evidence="8 9">Ric-A</strain>
    </source>
</reference>
<keyword evidence="9" id="KW-1185">Reference proteome</keyword>
<dbReference type="SUPFAM" id="SSF52980">
    <property type="entry name" value="Restriction endonuclease-like"/>
    <property type="match status" value="1"/>
</dbReference>
<dbReference type="GeneID" id="55641397"/>
<dbReference type="CDD" id="cd20075">
    <property type="entry name" value="XPF_nuclease_XPF_arch"/>
    <property type="match status" value="1"/>
</dbReference>
<evidence type="ECO:0000256" key="5">
    <source>
        <dbReference type="ARBA" id="ARBA00023125"/>
    </source>
</evidence>
<dbReference type="Proteomes" id="UP000509301">
    <property type="component" value="Chromosome"/>
</dbReference>
<dbReference type="EMBL" id="CP049074">
    <property type="protein sequence ID" value="QKQ99913.1"/>
    <property type="molecule type" value="Genomic_DNA"/>
</dbReference>
<dbReference type="GO" id="GO:0003697">
    <property type="term" value="F:single-stranded DNA binding"/>
    <property type="evidence" value="ECO:0007669"/>
    <property type="project" value="TreeGrafter"/>
</dbReference>
<dbReference type="InterPro" id="IPR010994">
    <property type="entry name" value="RuvA_2-like"/>
</dbReference>
<dbReference type="SMART" id="SM00891">
    <property type="entry name" value="ERCC4"/>
    <property type="match status" value="1"/>
</dbReference>
<evidence type="ECO:0000313" key="9">
    <source>
        <dbReference type="Proteomes" id="UP000509301"/>
    </source>
</evidence>
<dbReference type="NCBIfam" id="NF040956">
    <property type="entry name" value="Arch_Xpf_endonucase"/>
    <property type="match status" value="1"/>
</dbReference>
<dbReference type="GO" id="GO:0003684">
    <property type="term" value="F:damaged DNA binding"/>
    <property type="evidence" value="ECO:0007669"/>
    <property type="project" value="TreeGrafter"/>
</dbReference>
<dbReference type="PANTHER" id="PTHR10150">
    <property type="entry name" value="DNA REPAIR ENDONUCLEASE XPF"/>
    <property type="match status" value="1"/>
</dbReference>
<dbReference type="AlphaFoldDB" id="A0A6N0NSU3"/>
<accession>A0A6N0NSU3</accession>
<keyword evidence="1" id="KW-0540">Nuclease</keyword>
<keyword evidence="6" id="KW-0234">DNA repair</keyword>
<dbReference type="GO" id="GO:0000724">
    <property type="term" value="P:double-strand break repair via homologous recombination"/>
    <property type="evidence" value="ECO:0007669"/>
    <property type="project" value="TreeGrafter"/>
</dbReference>
<feature type="domain" description="ERCC4" evidence="7">
    <location>
        <begin position="3"/>
        <end position="83"/>
    </location>
</feature>
<dbReference type="GO" id="GO:1901255">
    <property type="term" value="P:nucleotide-excision repair involved in interstrand cross-link repair"/>
    <property type="evidence" value="ECO:0007669"/>
    <property type="project" value="TreeGrafter"/>
</dbReference>
<organism evidence="8 9">
    <name type="scientific">Metallosphaera tengchongensis</name>
    <dbReference type="NCBI Taxonomy" id="1532350"/>
    <lineage>
        <taxon>Archaea</taxon>
        <taxon>Thermoproteota</taxon>
        <taxon>Thermoprotei</taxon>
        <taxon>Sulfolobales</taxon>
        <taxon>Sulfolobaceae</taxon>
        <taxon>Metallosphaera</taxon>
    </lineage>
</organism>